<accession>A0AAP0S3J6</accession>
<dbReference type="AlphaFoldDB" id="A0AAP0S3J6"/>
<proteinExistence type="predicted"/>
<dbReference type="PANTHER" id="PTHR46328">
    <property type="entry name" value="FAR-RED IMPAIRED RESPONSIVE (FAR1) FAMILY PROTEIN-RELATED"/>
    <property type="match status" value="1"/>
</dbReference>
<dbReference type="InterPro" id="IPR004330">
    <property type="entry name" value="FAR1_DNA_bnd_dom"/>
</dbReference>
<evidence type="ECO:0000259" key="1">
    <source>
        <dbReference type="Pfam" id="PF03101"/>
    </source>
</evidence>
<gene>
    <name evidence="2" type="ORF">L1049_017565</name>
</gene>
<protein>
    <recommendedName>
        <fullName evidence="1">FAR1 domain-containing protein</fullName>
    </recommendedName>
</protein>
<dbReference type="EMBL" id="JBBPBK010000003">
    <property type="protein sequence ID" value="KAK9289094.1"/>
    <property type="molecule type" value="Genomic_DNA"/>
</dbReference>
<feature type="domain" description="FAR1" evidence="1">
    <location>
        <begin position="68"/>
        <end position="149"/>
    </location>
</feature>
<sequence>MGDNGSMIENLMEMNMIESSIDGEPRVYVDGEEIENSRGIGLVSNGEDEKLEPYAGMEFESEEAARAFYDAYAKHIGFVTRVSSYSRSRLDGAIIARRLVCNKEGFKKGNVKRPLAVTREGCKAMINVKRQKPGKWIISKFEKDHNHLLKVTSKVRRDCHQNRSSDDAKRIRELAHQLHLANQRCAMYRQHLDMVLKDIEEHTYHLTEKVQDIIHNVSQIESEAYQLSDHRK</sequence>
<dbReference type="PANTHER" id="PTHR46328:SF42">
    <property type="entry name" value="PROTEIN FAR1-RELATED SEQUENCE 5-LIKE ISOFORM X1"/>
    <property type="match status" value="1"/>
</dbReference>
<keyword evidence="3" id="KW-1185">Reference proteome</keyword>
<evidence type="ECO:0000313" key="3">
    <source>
        <dbReference type="Proteomes" id="UP001415857"/>
    </source>
</evidence>
<comment type="caution">
    <text evidence="2">The sequence shown here is derived from an EMBL/GenBank/DDBJ whole genome shotgun (WGS) entry which is preliminary data.</text>
</comment>
<reference evidence="2 3" key="1">
    <citation type="journal article" date="2024" name="Plant J.">
        <title>Genome sequences and population genomics reveal climatic adaptation and genomic divergence between two closely related sweetgum species.</title>
        <authorList>
            <person name="Xu W.Q."/>
            <person name="Ren C.Q."/>
            <person name="Zhang X.Y."/>
            <person name="Comes H.P."/>
            <person name="Liu X.H."/>
            <person name="Li Y.G."/>
            <person name="Kettle C.J."/>
            <person name="Jalonen R."/>
            <person name="Gaisberger H."/>
            <person name="Ma Y.Z."/>
            <person name="Qiu Y.X."/>
        </authorList>
    </citation>
    <scope>NUCLEOTIDE SEQUENCE [LARGE SCALE GENOMIC DNA]</scope>
    <source>
        <strain evidence="2">Hangzhou</strain>
    </source>
</reference>
<name>A0AAP0S3J6_LIQFO</name>
<organism evidence="2 3">
    <name type="scientific">Liquidambar formosana</name>
    <name type="common">Formosan gum</name>
    <dbReference type="NCBI Taxonomy" id="63359"/>
    <lineage>
        <taxon>Eukaryota</taxon>
        <taxon>Viridiplantae</taxon>
        <taxon>Streptophyta</taxon>
        <taxon>Embryophyta</taxon>
        <taxon>Tracheophyta</taxon>
        <taxon>Spermatophyta</taxon>
        <taxon>Magnoliopsida</taxon>
        <taxon>eudicotyledons</taxon>
        <taxon>Gunneridae</taxon>
        <taxon>Pentapetalae</taxon>
        <taxon>Saxifragales</taxon>
        <taxon>Altingiaceae</taxon>
        <taxon>Liquidambar</taxon>
    </lineage>
</organism>
<dbReference type="Proteomes" id="UP001415857">
    <property type="component" value="Unassembled WGS sequence"/>
</dbReference>
<dbReference type="Pfam" id="PF03101">
    <property type="entry name" value="FAR1"/>
    <property type="match status" value="1"/>
</dbReference>
<evidence type="ECO:0000313" key="2">
    <source>
        <dbReference type="EMBL" id="KAK9289094.1"/>
    </source>
</evidence>